<proteinExistence type="predicted"/>
<feature type="transmembrane region" description="Helical" evidence="2">
    <location>
        <begin position="132"/>
        <end position="159"/>
    </location>
</feature>
<evidence type="ECO:0000313" key="4">
    <source>
        <dbReference type="Proteomes" id="UP000677054"/>
    </source>
</evidence>
<feature type="transmembrane region" description="Helical" evidence="2">
    <location>
        <begin position="104"/>
        <end position="126"/>
    </location>
</feature>
<keyword evidence="2" id="KW-1133">Transmembrane helix</keyword>
<protein>
    <submittedName>
        <fullName evidence="3">Uncharacterized protein</fullName>
    </submittedName>
</protein>
<dbReference type="EMBL" id="CAJPEV010000054">
    <property type="protein sequence ID" value="CAG0879698.1"/>
    <property type="molecule type" value="Genomic_DNA"/>
</dbReference>
<dbReference type="PANTHER" id="PTHR36694">
    <property type="entry name" value="PASIFLORA 1, ISOFORM A-RELATED"/>
    <property type="match status" value="1"/>
</dbReference>
<feature type="transmembrane region" description="Helical" evidence="2">
    <location>
        <begin position="74"/>
        <end position="92"/>
    </location>
</feature>
<feature type="compositionally biased region" description="Basic and acidic residues" evidence="1">
    <location>
        <begin position="55"/>
        <end position="64"/>
    </location>
</feature>
<keyword evidence="2" id="KW-0812">Transmembrane</keyword>
<dbReference type="AlphaFoldDB" id="A0A7R9A2K5"/>
<evidence type="ECO:0000313" key="3">
    <source>
        <dbReference type="EMBL" id="CAD7240696.1"/>
    </source>
</evidence>
<accession>A0A7R9A2K5</accession>
<keyword evidence="2" id="KW-0472">Membrane</keyword>
<name>A0A7R9A2K5_9CRUS</name>
<dbReference type="PANTHER" id="PTHR36694:SF11">
    <property type="entry name" value="LP21121P-RELATED"/>
    <property type="match status" value="1"/>
</dbReference>
<dbReference type="Pfam" id="PF15860">
    <property type="entry name" value="DUF4728"/>
    <property type="match status" value="1"/>
</dbReference>
<dbReference type="Proteomes" id="UP000677054">
    <property type="component" value="Unassembled WGS sequence"/>
</dbReference>
<evidence type="ECO:0000256" key="2">
    <source>
        <dbReference type="SAM" id="Phobius"/>
    </source>
</evidence>
<dbReference type="EMBL" id="LR899571">
    <property type="protein sequence ID" value="CAD7240696.1"/>
    <property type="molecule type" value="Genomic_DNA"/>
</dbReference>
<evidence type="ECO:0000256" key="1">
    <source>
        <dbReference type="SAM" id="MobiDB-lite"/>
    </source>
</evidence>
<dbReference type="InterPro" id="IPR031720">
    <property type="entry name" value="DUF4728"/>
</dbReference>
<reference evidence="3" key="1">
    <citation type="submission" date="2020-11" db="EMBL/GenBank/DDBJ databases">
        <authorList>
            <person name="Tran Van P."/>
        </authorList>
    </citation>
    <scope>NUCLEOTIDE SEQUENCE</scope>
</reference>
<organism evidence="3">
    <name type="scientific">Darwinula stevensoni</name>
    <dbReference type="NCBI Taxonomy" id="69355"/>
    <lineage>
        <taxon>Eukaryota</taxon>
        <taxon>Metazoa</taxon>
        <taxon>Ecdysozoa</taxon>
        <taxon>Arthropoda</taxon>
        <taxon>Crustacea</taxon>
        <taxon>Oligostraca</taxon>
        <taxon>Ostracoda</taxon>
        <taxon>Podocopa</taxon>
        <taxon>Podocopida</taxon>
        <taxon>Darwinulocopina</taxon>
        <taxon>Darwinuloidea</taxon>
        <taxon>Darwinulidae</taxon>
        <taxon>Darwinula</taxon>
    </lineage>
</organism>
<feature type="region of interest" description="Disordered" evidence="1">
    <location>
        <begin position="35"/>
        <end position="64"/>
    </location>
</feature>
<sequence length="181" mass="20474">MLESAGPQIDLNLEHMAQYRDRYVSLSKPPIVFRPPAVPSGTEPENDVSGSRTLKRCDRDSGHDSVRAENPVNLQAGFIISIIVSLILIHGVKNNNRFYFLPWVIWASLESIFTFSTLFFTIFVAANTEASAIVYVVIVLLVVVVALVYFLLLVLSYYLELRDQFYNQPENEPKPLDRIPA</sequence>
<gene>
    <name evidence="3" type="ORF">DSTB1V02_LOCUS709</name>
</gene>
<keyword evidence="4" id="KW-1185">Reference proteome</keyword>